<dbReference type="AlphaFoldDB" id="A0A6A6CDY2"/>
<organism evidence="1 2">
    <name type="scientific">Zasmidium cellare ATCC 36951</name>
    <dbReference type="NCBI Taxonomy" id="1080233"/>
    <lineage>
        <taxon>Eukaryota</taxon>
        <taxon>Fungi</taxon>
        <taxon>Dikarya</taxon>
        <taxon>Ascomycota</taxon>
        <taxon>Pezizomycotina</taxon>
        <taxon>Dothideomycetes</taxon>
        <taxon>Dothideomycetidae</taxon>
        <taxon>Mycosphaerellales</taxon>
        <taxon>Mycosphaerellaceae</taxon>
        <taxon>Zasmidium</taxon>
    </lineage>
</organism>
<evidence type="ECO:0000313" key="1">
    <source>
        <dbReference type="EMBL" id="KAF2165291.1"/>
    </source>
</evidence>
<accession>A0A6A6CDY2</accession>
<dbReference type="RefSeq" id="XP_033666180.1">
    <property type="nucleotide sequence ID" value="XM_033807107.1"/>
</dbReference>
<keyword evidence="2" id="KW-1185">Reference proteome</keyword>
<dbReference type="Proteomes" id="UP000799537">
    <property type="component" value="Unassembled WGS sequence"/>
</dbReference>
<name>A0A6A6CDY2_ZASCE</name>
<dbReference type="EMBL" id="ML993600">
    <property type="protein sequence ID" value="KAF2165291.1"/>
    <property type="molecule type" value="Genomic_DNA"/>
</dbReference>
<proteinExistence type="predicted"/>
<protein>
    <submittedName>
        <fullName evidence="1">Uncharacterized protein</fullName>
    </submittedName>
</protein>
<dbReference type="OrthoDB" id="5412752at2759"/>
<dbReference type="GeneID" id="54560379"/>
<evidence type="ECO:0000313" key="2">
    <source>
        <dbReference type="Proteomes" id="UP000799537"/>
    </source>
</evidence>
<sequence length="148" mass="15739">MAANTTHPNFVFMKDVTSPHVDDVSQVCFTFSDPGPGATKLECFFPATGTANCDISLVDGYSVSVGCVPAGDNQLIGSNQSLLGHGIPCPDQQGPYCINTEGYAPSQSDVLPFFQQGVQNGNNYCIWDSCAQDYYFPTGTGLDCFVTA</sequence>
<gene>
    <name evidence="1" type="ORF">M409DRAFT_24142</name>
</gene>
<reference evidence="1" key="1">
    <citation type="journal article" date="2020" name="Stud. Mycol.">
        <title>101 Dothideomycetes genomes: a test case for predicting lifestyles and emergence of pathogens.</title>
        <authorList>
            <person name="Haridas S."/>
            <person name="Albert R."/>
            <person name="Binder M."/>
            <person name="Bloem J."/>
            <person name="Labutti K."/>
            <person name="Salamov A."/>
            <person name="Andreopoulos B."/>
            <person name="Baker S."/>
            <person name="Barry K."/>
            <person name="Bills G."/>
            <person name="Bluhm B."/>
            <person name="Cannon C."/>
            <person name="Castanera R."/>
            <person name="Culley D."/>
            <person name="Daum C."/>
            <person name="Ezra D."/>
            <person name="Gonzalez J."/>
            <person name="Henrissat B."/>
            <person name="Kuo A."/>
            <person name="Liang C."/>
            <person name="Lipzen A."/>
            <person name="Lutzoni F."/>
            <person name="Magnuson J."/>
            <person name="Mondo S."/>
            <person name="Nolan M."/>
            <person name="Ohm R."/>
            <person name="Pangilinan J."/>
            <person name="Park H.-J."/>
            <person name="Ramirez L."/>
            <person name="Alfaro M."/>
            <person name="Sun H."/>
            <person name="Tritt A."/>
            <person name="Yoshinaga Y."/>
            <person name="Zwiers L.-H."/>
            <person name="Turgeon B."/>
            <person name="Goodwin S."/>
            <person name="Spatafora J."/>
            <person name="Crous P."/>
            <person name="Grigoriev I."/>
        </authorList>
    </citation>
    <scope>NUCLEOTIDE SEQUENCE</scope>
    <source>
        <strain evidence="1">ATCC 36951</strain>
    </source>
</reference>